<dbReference type="AlphaFoldDB" id="A0A934N7P7"/>
<reference evidence="1" key="1">
    <citation type="submission" date="2020-10" db="EMBL/GenBank/DDBJ databases">
        <title>Ca. Dormibacterota MAGs.</title>
        <authorList>
            <person name="Montgomery K."/>
        </authorList>
    </citation>
    <scope>NUCLEOTIDE SEQUENCE [LARGE SCALE GENOMIC DNA]</scope>
    <source>
        <strain evidence="1">SC8812_S17_10</strain>
    </source>
</reference>
<dbReference type="Proteomes" id="UP000612893">
    <property type="component" value="Unassembled WGS sequence"/>
</dbReference>
<dbReference type="Gene3D" id="1.25.40.10">
    <property type="entry name" value="Tetratricopeptide repeat domain"/>
    <property type="match status" value="1"/>
</dbReference>
<dbReference type="InterPro" id="IPR011990">
    <property type="entry name" value="TPR-like_helical_dom_sf"/>
</dbReference>
<evidence type="ECO:0000313" key="2">
    <source>
        <dbReference type="Proteomes" id="UP000612893"/>
    </source>
</evidence>
<dbReference type="RefSeq" id="WP_338198563.1">
    <property type="nucleotide sequence ID" value="NZ_JAEKNR010000020.1"/>
</dbReference>
<dbReference type="SUPFAM" id="SSF48452">
    <property type="entry name" value="TPR-like"/>
    <property type="match status" value="1"/>
</dbReference>
<proteinExistence type="predicted"/>
<protein>
    <submittedName>
        <fullName evidence="1">Uncharacterized protein</fullName>
    </submittedName>
</protein>
<organism evidence="1 2">
    <name type="scientific">Candidatus Nephthysia bennettiae</name>
    <dbReference type="NCBI Taxonomy" id="3127016"/>
    <lineage>
        <taxon>Bacteria</taxon>
        <taxon>Bacillati</taxon>
        <taxon>Candidatus Dormiibacterota</taxon>
        <taxon>Candidatus Dormibacteria</taxon>
        <taxon>Candidatus Dormibacterales</taxon>
        <taxon>Candidatus Dormibacteraceae</taxon>
        <taxon>Candidatus Nephthysia</taxon>
    </lineage>
</organism>
<accession>A0A934N7P7</accession>
<dbReference type="EMBL" id="JAEKNR010000020">
    <property type="protein sequence ID" value="MBJ7596734.1"/>
    <property type="molecule type" value="Genomic_DNA"/>
</dbReference>
<name>A0A934N7P7_9BACT</name>
<comment type="caution">
    <text evidence="1">The sequence shown here is derived from an EMBL/GenBank/DDBJ whole genome shotgun (WGS) entry which is preliminary data.</text>
</comment>
<evidence type="ECO:0000313" key="1">
    <source>
        <dbReference type="EMBL" id="MBJ7596734.1"/>
    </source>
</evidence>
<gene>
    <name evidence="1" type="ORF">JF922_01420</name>
</gene>
<sequence>MQVSVRLEQIRPELLSREDGAELARALLEWTEWPQVRLVSVLKEVAKECELPVPGLDTVTVSRWVTGRQCPTSFYARLLLALLARLLLAAGDAGLASRLDRLRRRDFILRAAAAAGVTALAPRLGGSTSNGLAGVLDDSGTPHAAQIEAAVGYLRRVFSEFDTADWLLGPQLQLPTVASHFELVERLLKVAGAGARSDLFVLRTRYAEFAGWLHQDSGHWSAAVWWTERALSSAQETGDQLMTSYVLVKKSQQAEADGDVRLAIAYARAAQSATSLTATVRAVALQQEAQGLALQQQAEECERKLDQALEFTARASEGDQQGPARYCIPEFVEISRAGCLMKLGKPGQAVDIFQQQLAKLPSHHYRDRGVYLGQLAVAHAMQGDAMPAVTCGRQAHEVARATRSNRIVSELRKLRVQLQRWDDLPEVADFRSTLAETTSER</sequence>
<keyword evidence="2" id="KW-1185">Reference proteome</keyword>